<proteinExistence type="predicted"/>
<dbReference type="RefSeq" id="WP_345319461.1">
    <property type="nucleotide sequence ID" value="NZ_BAABGA010000010.1"/>
</dbReference>
<name>A0ABP8MAN3_9BACT</name>
<dbReference type="Proteomes" id="UP001500840">
    <property type="component" value="Unassembled WGS sequence"/>
</dbReference>
<protein>
    <recommendedName>
        <fullName evidence="3">Preprotein translocase subunit SecG</fullName>
    </recommendedName>
</protein>
<accession>A0ABP8MAN3</accession>
<gene>
    <name evidence="1" type="ORF">GCM10023156_07180</name>
</gene>
<sequence length="44" mass="4778">MDPTVLLTVLAILAILALAGFSVSRGFGLRFKGWGIELCIEKQE</sequence>
<organism evidence="1 2">
    <name type="scientific">Novipirellula rosea</name>
    <dbReference type="NCBI Taxonomy" id="1031540"/>
    <lineage>
        <taxon>Bacteria</taxon>
        <taxon>Pseudomonadati</taxon>
        <taxon>Planctomycetota</taxon>
        <taxon>Planctomycetia</taxon>
        <taxon>Pirellulales</taxon>
        <taxon>Pirellulaceae</taxon>
        <taxon>Novipirellula</taxon>
    </lineage>
</organism>
<evidence type="ECO:0000313" key="1">
    <source>
        <dbReference type="EMBL" id="GAA4446349.1"/>
    </source>
</evidence>
<evidence type="ECO:0008006" key="3">
    <source>
        <dbReference type="Google" id="ProtNLM"/>
    </source>
</evidence>
<comment type="caution">
    <text evidence="1">The sequence shown here is derived from an EMBL/GenBank/DDBJ whole genome shotgun (WGS) entry which is preliminary data.</text>
</comment>
<evidence type="ECO:0000313" key="2">
    <source>
        <dbReference type="Proteomes" id="UP001500840"/>
    </source>
</evidence>
<dbReference type="EMBL" id="BAABGA010000010">
    <property type="protein sequence ID" value="GAA4446349.1"/>
    <property type="molecule type" value="Genomic_DNA"/>
</dbReference>
<keyword evidence="2" id="KW-1185">Reference proteome</keyword>
<reference evidence="2" key="1">
    <citation type="journal article" date="2019" name="Int. J. Syst. Evol. Microbiol.">
        <title>The Global Catalogue of Microorganisms (GCM) 10K type strain sequencing project: providing services to taxonomists for standard genome sequencing and annotation.</title>
        <authorList>
            <consortium name="The Broad Institute Genomics Platform"/>
            <consortium name="The Broad Institute Genome Sequencing Center for Infectious Disease"/>
            <person name="Wu L."/>
            <person name="Ma J."/>
        </authorList>
    </citation>
    <scope>NUCLEOTIDE SEQUENCE [LARGE SCALE GENOMIC DNA]</scope>
    <source>
        <strain evidence="2">JCM 17759</strain>
    </source>
</reference>